<proteinExistence type="predicted"/>
<name>A0A0V1GV18_TRIPS</name>
<sequence length="148" mass="16284">MLAHLPAENHTRKDKIKSHLEKIPVQLLCNGPDNTAVLLLVENSTGPVTKCTHNSWEKAAPELTTPALCLKQKIGKRKCKKRSTMVWETAPKRLETLKATGMEKVEATGQNKNHLQLLRNNSSTADNTSSLVVGGNGYGLVNTLARQY</sequence>
<protein>
    <submittedName>
        <fullName evidence="1">Uncharacterized protein</fullName>
    </submittedName>
</protein>
<evidence type="ECO:0000313" key="2">
    <source>
        <dbReference type="Proteomes" id="UP000054805"/>
    </source>
</evidence>
<comment type="caution">
    <text evidence="1">The sequence shown here is derived from an EMBL/GenBank/DDBJ whole genome shotgun (WGS) entry which is preliminary data.</text>
</comment>
<organism evidence="1 2">
    <name type="scientific">Trichinella pseudospiralis</name>
    <name type="common">Parasitic roundworm</name>
    <dbReference type="NCBI Taxonomy" id="6337"/>
    <lineage>
        <taxon>Eukaryota</taxon>
        <taxon>Metazoa</taxon>
        <taxon>Ecdysozoa</taxon>
        <taxon>Nematoda</taxon>
        <taxon>Enoplea</taxon>
        <taxon>Dorylaimia</taxon>
        <taxon>Trichinellida</taxon>
        <taxon>Trichinellidae</taxon>
        <taxon>Trichinella</taxon>
    </lineage>
</organism>
<gene>
    <name evidence="1" type="ORF">T4B_9241</name>
</gene>
<dbReference type="AlphaFoldDB" id="A0A0V1GV18"/>
<dbReference type="EMBL" id="JYDS01000617">
    <property type="protein sequence ID" value="KRZ01668.1"/>
    <property type="molecule type" value="Genomic_DNA"/>
</dbReference>
<evidence type="ECO:0000313" key="1">
    <source>
        <dbReference type="EMBL" id="KRZ01668.1"/>
    </source>
</evidence>
<accession>A0A0V1GV18</accession>
<reference evidence="1 2" key="1">
    <citation type="submission" date="2015-01" db="EMBL/GenBank/DDBJ databases">
        <title>Evolution of Trichinella species and genotypes.</title>
        <authorList>
            <person name="Korhonen P.K."/>
            <person name="Edoardo P."/>
            <person name="Giuseppe L.R."/>
            <person name="Gasser R.B."/>
        </authorList>
    </citation>
    <scope>NUCLEOTIDE SEQUENCE [LARGE SCALE GENOMIC DNA]</scope>
    <source>
        <strain evidence="1">ISS588</strain>
    </source>
</reference>
<dbReference type="Proteomes" id="UP000054805">
    <property type="component" value="Unassembled WGS sequence"/>
</dbReference>
<keyword evidence="2" id="KW-1185">Reference proteome</keyword>